<keyword evidence="1" id="KW-0812">Transmembrane</keyword>
<gene>
    <name evidence="3" type="ORF">MUDAN_MDHGFNIF_02593</name>
</gene>
<dbReference type="AlphaFoldDB" id="A0A660E4B2"/>
<evidence type="ECO:0008006" key="5">
    <source>
        <dbReference type="Google" id="ProtNLM"/>
    </source>
</evidence>
<keyword evidence="1" id="KW-1133">Transmembrane helix</keyword>
<evidence type="ECO:0000256" key="1">
    <source>
        <dbReference type="SAM" id="Phobius"/>
    </source>
</evidence>
<evidence type="ECO:0000313" key="4">
    <source>
        <dbReference type="Proteomes" id="UP000289996"/>
    </source>
</evidence>
<feature type="chain" id="PRO_5024799442" description="Tim44-like domain-containing protein" evidence="2">
    <location>
        <begin position="25"/>
        <end position="241"/>
    </location>
</feature>
<name>A0A660E4B2_9LACO</name>
<accession>A0A660E4B2</accession>
<protein>
    <recommendedName>
        <fullName evidence="5">Tim44-like domain-containing protein</fullName>
    </recommendedName>
</protein>
<evidence type="ECO:0000313" key="3">
    <source>
        <dbReference type="EMBL" id="VDG27765.1"/>
    </source>
</evidence>
<proteinExistence type="predicted"/>
<feature type="transmembrane region" description="Helical" evidence="1">
    <location>
        <begin position="68"/>
        <end position="89"/>
    </location>
</feature>
<keyword evidence="4" id="KW-1185">Reference proteome</keyword>
<keyword evidence="1" id="KW-0472">Membrane</keyword>
<dbReference type="RefSeq" id="WP_130843761.1">
    <property type="nucleotide sequence ID" value="NZ_BJDY01000002.1"/>
</dbReference>
<reference evidence="3 4" key="1">
    <citation type="submission" date="2018-11" db="EMBL/GenBank/DDBJ databases">
        <authorList>
            <person name="Wuyts S."/>
        </authorList>
    </citation>
    <scope>NUCLEOTIDE SEQUENCE [LARGE SCALE GENOMIC DNA]</scope>
    <source>
        <strain evidence="3">Lactobacillus mudanjiangensis AMBF249</strain>
    </source>
</reference>
<dbReference type="Gene3D" id="3.10.450.240">
    <property type="match status" value="1"/>
</dbReference>
<sequence length="241" mass="27513">MKKWLLTSGMALLLLIFIPLSASARVGGSMGGSGGSTGSGHSTTSTGTYTNDRDDYYYGHRGYGYGGYGYGTGTGLSIVFFGFFGFLIIRPGFRRWRERRQTAPTNTIELPSDFEATFEPFFYKMEEAWTKNDLTTLRTMMTSHYFAKQQRILRKYARKHKTDQLDGLVIVNLEQVLTDSDRQIEVVVTAQARDYFHYDNRSEAFNQRVYEAANIERFTEVWTLSQCNDGQLLLHHIRPVA</sequence>
<evidence type="ECO:0000256" key="2">
    <source>
        <dbReference type="SAM" id="SignalP"/>
    </source>
</evidence>
<dbReference type="Proteomes" id="UP000289996">
    <property type="component" value="Unassembled WGS sequence"/>
</dbReference>
<organism evidence="3 4">
    <name type="scientific">Lactiplantibacillus mudanjiangensis</name>
    <dbReference type="NCBI Taxonomy" id="1296538"/>
    <lineage>
        <taxon>Bacteria</taxon>
        <taxon>Bacillati</taxon>
        <taxon>Bacillota</taxon>
        <taxon>Bacilli</taxon>
        <taxon>Lactobacillales</taxon>
        <taxon>Lactobacillaceae</taxon>
        <taxon>Lactiplantibacillus</taxon>
    </lineage>
</organism>
<dbReference type="OrthoDB" id="2296070at2"/>
<keyword evidence="2" id="KW-0732">Signal</keyword>
<dbReference type="EMBL" id="UYIG01000057">
    <property type="protein sequence ID" value="VDG27765.1"/>
    <property type="molecule type" value="Genomic_DNA"/>
</dbReference>
<feature type="signal peptide" evidence="2">
    <location>
        <begin position="1"/>
        <end position="24"/>
    </location>
</feature>